<comment type="caution">
    <text evidence="2">The sequence shown here is derived from an EMBL/GenBank/DDBJ whole genome shotgun (WGS) entry which is preliminary data.</text>
</comment>
<accession>A0ABQ9TTT3</accession>
<gene>
    <name evidence="2" type="ORF">P7K49_033725</name>
</gene>
<keyword evidence="3" id="KW-1185">Reference proteome</keyword>
<evidence type="ECO:0000313" key="2">
    <source>
        <dbReference type="EMBL" id="KAK2087818.1"/>
    </source>
</evidence>
<dbReference type="Proteomes" id="UP001266305">
    <property type="component" value="Unassembled WGS sequence"/>
</dbReference>
<dbReference type="EMBL" id="JASSZA010000019">
    <property type="protein sequence ID" value="KAK2087818.1"/>
    <property type="molecule type" value="Genomic_DNA"/>
</dbReference>
<protein>
    <submittedName>
        <fullName evidence="2">Uncharacterized protein</fullName>
    </submittedName>
</protein>
<sequence>MEFAVTLGPTPAWRDPLPAQKLSLTSRAYFDSAFNLLPLGVLTFLTKPPLPAWTQLLGGKVEAGTARPRCTFAGRDTRRHMRAPGQEAWAAVTAEHSSSHCPRLASSAVPGRVPRGYSGWGRDLAGEPLGQATASQAALDSPQPSPQQPRPRPHPPEPRSHPSEPWPHLGCDEAAQARAL</sequence>
<feature type="region of interest" description="Disordered" evidence="1">
    <location>
        <begin position="119"/>
        <end position="180"/>
    </location>
</feature>
<organism evidence="2 3">
    <name type="scientific">Saguinus oedipus</name>
    <name type="common">Cotton-top tamarin</name>
    <name type="synonym">Oedipomidas oedipus</name>
    <dbReference type="NCBI Taxonomy" id="9490"/>
    <lineage>
        <taxon>Eukaryota</taxon>
        <taxon>Metazoa</taxon>
        <taxon>Chordata</taxon>
        <taxon>Craniata</taxon>
        <taxon>Vertebrata</taxon>
        <taxon>Euteleostomi</taxon>
        <taxon>Mammalia</taxon>
        <taxon>Eutheria</taxon>
        <taxon>Euarchontoglires</taxon>
        <taxon>Primates</taxon>
        <taxon>Haplorrhini</taxon>
        <taxon>Platyrrhini</taxon>
        <taxon>Cebidae</taxon>
        <taxon>Callitrichinae</taxon>
        <taxon>Saguinus</taxon>
    </lineage>
</organism>
<proteinExistence type="predicted"/>
<evidence type="ECO:0000313" key="3">
    <source>
        <dbReference type="Proteomes" id="UP001266305"/>
    </source>
</evidence>
<evidence type="ECO:0000256" key="1">
    <source>
        <dbReference type="SAM" id="MobiDB-lite"/>
    </source>
</evidence>
<name>A0ABQ9TTT3_SAGOE</name>
<reference evidence="2 3" key="1">
    <citation type="submission" date="2023-05" db="EMBL/GenBank/DDBJ databases">
        <title>B98-5 Cell Line De Novo Hybrid Assembly: An Optical Mapping Approach.</title>
        <authorList>
            <person name="Kananen K."/>
            <person name="Auerbach J.A."/>
            <person name="Kautto E."/>
            <person name="Blachly J.S."/>
        </authorList>
    </citation>
    <scope>NUCLEOTIDE SEQUENCE [LARGE SCALE GENOMIC DNA]</scope>
    <source>
        <strain evidence="2">B95-8</strain>
        <tissue evidence="2">Cell line</tissue>
    </source>
</reference>